<dbReference type="AlphaFoldDB" id="A0A1H6VIJ0"/>
<evidence type="ECO:0000313" key="4">
    <source>
        <dbReference type="Proteomes" id="UP000198564"/>
    </source>
</evidence>
<feature type="non-terminal residue" evidence="3">
    <location>
        <position position="1"/>
    </location>
</feature>
<dbReference type="Proteomes" id="UP000198564">
    <property type="component" value="Unassembled WGS sequence"/>
</dbReference>
<dbReference type="RefSeq" id="WP_143059514.1">
    <property type="nucleotide sequence ID" value="NZ_FNYW01000036.1"/>
</dbReference>
<dbReference type="EMBL" id="FNYW01000036">
    <property type="protein sequence ID" value="SEI94705.1"/>
    <property type="molecule type" value="Genomic_DNA"/>
</dbReference>
<protein>
    <submittedName>
        <fullName evidence="3">Transposase</fullName>
    </submittedName>
</protein>
<dbReference type="InterPro" id="IPR002560">
    <property type="entry name" value="Transposase_DDE"/>
</dbReference>
<sequence length="91" mass="10824">RYIRTTFQTLNKYLDSIENSCKYTLSNGHLEGINNKIKTIKRSGYGYRNFKHLRARILISFKLKEKTNKEIRPLTFEEEKEIVKQLNTKVA</sequence>
<evidence type="ECO:0000313" key="2">
    <source>
        <dbReference type="EMBL" id="SEI94705.1"/>
    </source>
</evidence>
<gene>
    <name evidence="2" type="ORF">SAMN04488113_1361</name>
    <name evidence="3" type="ORF">SAMN04488113_1571</name>
</gene>
<dbReference type="PANTHER" id="PTHR33498:SF1">
    <property type="entry name" value="TRANSPOSASE FOR INSERTION SEQUENCE ELEMENT IS1557"/>
    <property type="match status" value="1"/>
</dbReference>
<dbReference type="InterPro" id="IPR047951">
    <property type="entry name" value="Transpos_ISL3"/>
</dbReference>
<proteinExistence type="predicted"/>
<reference evidence="3" key="2">
    <citation type="submission" date="2016-10" db="EMBL/GenBank/DDBJ databases">
        <authorList>
            <person name="de Groot N.N."/>
        </authorList>
    </citation>
    <scope>NUCLEOTIDE SEQUENCE [LARGE SCALE GENOMIC DNA]</scope>
    <source>
        <strain evidence="3">DSM 25751</strain>
    </source>
</reference>
<reference evidence="4" key="1">
    <citation type="submission" date="2016-10" db="EMBL/GenBank/DDBJ databases">
        <authorList>
            <person name="Varghese N."/>
            <person name="Submissions S."/>
        </authorList>
    </citation>
    <scope>NUCLEOTIDE SEQUENCE [LARGE SCALE GENOMIC DNA]</scope>
    <source>
        <strain evidence="4">DSM 25751</strain>
    </source>
</reference>
<organism evidence="3 4">
    <name type="scientific">Alkalibacterium gilvum</name>
    <dbReference type="NCBI Taxonomy" id="1130080"/>
    <lineage>
        <taxon>Bacteria</taxon>
        <taxon>Bacillati</taxon>
        <taxon>Bacillota</taxon>
        <taxon>Bacilli</taxon>
        <taxon>Lactobacillales</taxon>
        <taxon>Carnobacteriaceae</taxon>
        <taxon>Alkalibacterium</taxon>
    </lineage>
</organism>
<dbReference type="PANTHER" id="PTHR33498">
    <property type="entry name" value="TRANSPOSASE FOR INSERTION SEQUENCE ELEMENT IS1557"/>
    <property type="match status" value="1"/>
</dbReference>
<accession>A0A1H6VIJ0</accession>
<dbReference type="Pfam" id="PF01610">
    <property type="entry name" value="DDE_Tnp_ISL3"/>
    <property type="match status" value="1"/>
</dbReference>
<dbReference type="EMBL" id="FNYW01000057">
    <property type="protein sequence ID" value="SEJ04383.1"/>
    <property type="molecule type" value="Genomic_DNA"/>
</dbReference>
<keyword evidence="4" id="KW-1185">Reference proteome</keyword>
<feature type="domain" description="Transposase IS204/IS1001/IS1096/IS1165 DDE" evidence="1">
    <location>
        <begin position="4"/>
        <end position="57"/>
    </location>
</feature>
<evidence type="ECO:0000259" key="1">
    <source>
        <dbReference type="Pfam" id="PF01610"/>
    </source>
</evidence>
<name>A0A1H6VIJ0_9LACT</name>
<evidence type="ECO:0000313" key="3">
    <source>
        <dbReference type="EMBL" id="SEJ04383.1"/>
    </source>
</evidence>
<dbReference type="OrthoDB" id="2166453at2"/>